<evidence type="ECO:0000313" key="11">
    <source>
        <dbReference type="Proteomes" id="UP001222932"/>
    </source>
</evidence>
<dbReference type="PANTHER" id="PTHR12707">
    <property type="entry name" value="PINN"/>
    <property type="match status" value="1"/>
</dbReference>
<name>A0AAD3YCD0_9TREE</name>
<keyword evidence="5" id="KW-0804">Transcription</keyword>
<evidence type="ECO:0000259" key="9">
    <source>
        <dbReference type="Pfam" id="PF04696"/>
    </source>
</evidence>
<keyword evidence="4" id="KW-0805">Transcription regulation</keyword>
<dbReference type="AlphaFoldDB" id="A0AAD3YCD0"/>
<feature type="region of interest" description="Disordered" evidence="8">
    <location>
        <begin position="1"/>
        <end position="95"/>
    </location>
</feature>
<dbReference type="InterPro" id="IPR039853">
    <property type="entry name" value="Pinin"/>
</dbReference>
<evidence type="ECO:0000256" key="1">
    <source>
        <dbReference type="ARBA" id="ARBA00004123"/>
    </source>
</evidence>
<keyword evidence="6" id="KW-0508">mRNA splicing</keyword>
<dbReference type="GO" id="GO:0006397">
    <property type="term" value="P:mRNA processing"/>
    <property type="evidence" value="ECO:0007669"/>
    <property type="project" value="UniProtKB-KW"/>
</dbReference>
<evidence type="ECO:0000256" key="4">
    <source>
        <dbReference type="ARBA" id="ARBA00023015"/>
    </source>
</evidence>
<evidence type="ECO:0000256" key="8">
    <source>
        <dbReference type="SAM" id="MobiDB-lite"/>
    </source>
</evidence>
<dbReference type="InterPro" id="IPR006786">
    <property type="entry name" value="Pinin_SDK_MemA"/>
</dbReference>
<dbReference type="PANTHER" id="PTHR12707:SF0">
    <property type="entry name" value="PININ"/>
    <property type="match status" value="1"/>
</dbReference>
<dbReference type="Pfam" id="PF04696">
    <property type="entry name" value="Pinin_SDK_memA"/>
    <property type="match status" value="1"/>
</dbReference>
<protein>
    <recommendedName>
        <fullName evidence="9">Pinin/SDK/MemA protein domain-containing protein</fullName>
    </recommendedName>
</protein>
<comment type="subcellular location">
    <subcellularLocation>
        <location evidence="1">Nucleus</location>
    </subcellularLocation>
</comment>
<dbReference type="EMBL" id="BTCM01000003">
    <property type="protein sequence ID" value="GMK56993.1"/>
    <property type="molecule type" value="Genomic_DNA"/>
</dbReference>
<comment type="caution">
    <text evidence="10">The sequence shown here is derived from an EMBL/GenBank/DDBJ whole genome shotgun (WGS) entry which is preliminary data.</text>
</comment>
<reference evidence="10" key="2">
    <citation type="submission" date="2023-06" db="EMBL/GenBank/DDBJ databases">
        <authorList>
            <person name="Kobayashi Y."/>
            <person name="Kayamori A."/>
            <person name="Aoki K."/>
            <person name="Shiwa Y."/>
            <person name="Fujita N."/>
            <person name="Sugita T."/>
            <person name="Iwasaki W."/>
            <person name="Tanaka N."/>
            <person name="Takashima M."/>
        </authorList>
    </citation>
    <scope>NUCLEOTIDE SEQUENCE</scope>
    <source>
        <strain evidence="10">HIS016</strain>
    </source>
</reference>
<feature type="compositionally biased region" description="Basic and acidic residues" evidence="8">
    <location>
        <begin position="20"/>
        <end position="43"/>
    </location>
</feature>
<evidence type="ECO:0000256" key="7">
    <source>
        <dbReference type="ARBA" id="ARBA00023242"/>
    </source>
</evidence>
<dbReference type="GO" id="GO:0071013">
    <property type="term" value="C:catalytic step 2 spliceosome"/>
    <property type="evidence" value="ECO:0007669"/>
    <property type="project" value="TreeGrafter"/>
</dbReference>
<evidence type="ECO:0000313" key="10">
    <source>
        <dbReference type="EMBL" id="GMK56993.1"/>
    </source>
</evidence>
<comment type="similarity">
    <text evidence="2">Belongs to the pinin family.</text>
</comment>
<dbReference type="GO" id="GO:0008380">
    <property type="term" value="P:RNA splicing"/>
    <property type="evidence" value="ECO:0007669"/>
    <property type="project" value="UniProtKB-KW"/>
</dbReference>
<organism evidence="10 11">
    <name type="scientific">Cutaneotrichosporon spelunceum</name>
    <dbReference type="NCBI Taxonomy" id="1672016"/>
    <lineage>
        <taxon>Eukaryota</taxon>
        <taxon>Fungi</taxon>
        <taxon>Dikarya</taxon>
        <taxon>Basidiomycota</taxon>
        <taxon>Agaricomycotina</taxon>
        <taxon>Tremellomycetes</taxon>
        <taxon>Trichosporonales</taxon>
        <taxon>Trichosporonaceae</taxon>
        <taxon>Cutaneotrichosporon</taxon>
    </lineage>
</organism>
<feature type="region of interest" description="Disordered" evidence="8">
    <location>
        <begin position="230"/>
        <end position="291"/>
    </location>
</feature>
<sequence length="291" mass="33493">MEVEAKARSPPPARETGNSPEKRPAEEPERPTKRTRTREDQARGRRMFGNILGTLRKFQDEDKSSKRTEAAKRREETSARIAEKLRSEANAHQELGDAERELRTLRIQVDNAGYVLGHREIAMRARHRTLQAASKYLFTASTPGAHDGTLFPTSPAPIAQRRSGPTPSLYFLPKELLPHQEEELKKRQESITHTIEEETDALERDQRAAKTKAEESDQRIIELEEKVRRLRATKDARRDRERERSPSPRARRSSGRERENLRSRSRSRSRSPSSHSYSAAPPLDDEMQVEY</sequence>
<accession>A0AAD3YCD0</accession>
<keyword evidence="7" id="KW-0539">Nucleus</keyword>
<feature type="compositionally biased region" description="Basic and acidic residues" evidence="8">
    <location>
        <begin position="230"/>
        <end position="246"/>
    </location>
</feature>
<evidence type="ECO:0000256" key="5">
    <source>
        <dbReference type="ARBA" id="ARBA00023163"/>
    </source>
</evidence>
<feature type="compositionally biased region" description="Basic and acidic residues" evidence="8">
    <location>
        <begin position="57"/>
        <end position="95"/>
    </location>
</feature>
<gene>
    <name evidence="10" type="ORF">CspeluHIS016_0308330</name>
</gene>
<dbReference type="Proteomes" id="UP001222932">
    <property type="component" value="Unassembled WGS sequence"/>
</dbReference>
<feature type="domain" description="Pinin/SDK/MemA protein" evidence="9">
    <location>
        <begin position="39"/>
        <end position="143"/>
    </location>
</feature>
<keyword evidence="11" id="KW-1185">Reference proteome</keyword>
<keyword evidence="3" id="KW-0507">mRNA processing</keyword>
<reference evidence="10" key="1">
    <citation type="journal article" date="2023" name="BMC Genomics">
        <title>Chromosome-level genome assemblies of Cutaneotrichosporon spp. (Trichosporonales, Basidiomycota) reveal imbalanced evolution between nucleotide sequences and chromosome synteny.</title>
        <authorList>
            <person name="Kobayashi Y."/>
            <person name="Kayamori A."/>
            <person name="Aoki K."/>
            <person name="Shiwa Y."/>
            <person name="Matsutani M."/>
            <person name="Fujita N."/>
            <person name="Sugita T."/>
            <person name="Iwasaki W."/>
            <person name="Tanaka N."/>
            <person name="Takashima M."/>
        </authorList>
    </citation>
    <scope>NUCLEOTIDE SEQUENCE</scope>
    <source>
        <strain evidence="10">HIS016</strain>
    </source>
</reference>
<evidence type="ECO:0000256" key="2">
    <source>
        <dbReference type="ARBA" id="ARBA00010386"/>
    </source>
</evidence>
<evidence type="ECO:0000256" key="6">
    <source>
        <dbReference type="ARBA" id="ARBA00023187"/>
    </source>
</evidence>
<proteinExistence type="inferred from homology"/>
<feature type="region of interest" description="Disordered" evidence="8">
    <location>
        <begin position="182"/>
        <end position="217"/>
    </location>
</feature>
<evidence type="ECO:0000256" key="3">
    <source>
        <dbReference type="ARBA" id="ARBA00022664"/>
    </source>
</evidence>